<organism evidence="3 4">
    <name type="scientific">Roseomonas alba</name>
    <dbReference type="NCBI Taxonomy" id="2846776"/>
    <lineage>
        <taxon>Bacteria</taxon>
        <taxon>Pseudomonadati</taxon>
        <taxon>Pseudomonadota</taxon>
        <taxon>Alphaproteobacteria</taxon>
        <taxon>Acetobacterales</taxon>
        <taxon>Roseomonadaceae</taxon>
        <taxon>Roseomonas</taxon>
    </lineage>
</organism>
<dbReference type="Proteomes" id="UP001196565">
    <property type="component" value="Unassembled WGS sequence"/>
</dbReference>
<evidence type="ECO:0000256" key="1">
    <source>
        <dbReference type="SAM" id="MobiDB-lite"/>
    </source>
</evidence>
<dbReference type="RefSeq" id="WP_219761275.1">
    <property type="nucleotide sequence ID" value="NZ_JAHYBZ010000001.1"/>
</dbReference>
<sequence length="837" mass="95567">MRSIIRPGTRAAILALPLLILLPGPLPAQPLQPAAATTDAQAADVADPPTRVGRLARMTGQVSYRLPREDTWQQAVQNIPITEGNAIYAAPGARAVLEVGQSRIALEGGTDLQMAALDDAVFAATLPRGAAYVVMAGLAPQEIAQIVTPEAGVTLATEGRYLIEVPAEGPGRVAVLEGEALLATASGELRLTSGQAAILTPGAEPRIEQAGPGSPLVAWADGALPRQRVAIPAAAQGMTGISELAGHGTWANAPDYGQVWYPNVQQGWAPYRDGSWQWVDPWGWTWVDAQPWGYAPSHYGRWVQVGSRWAWAPVVAAVVNALAPRPVWSPANVRFFGGGPRDRGYAPVGWVPLAPREAYYPWYRASPRYVEQVNARYVTDVREVTTIWVRDRGRGPREPIDQYRNRRWATVVPAEAMRDSRPVRASLRRVGTEDWRRLAAIQDGPPRPGPRTRGLTAQDAQRFGIAPDRLRAPLTRQGPPADRHVALRERLPDEEQARPRDGRFNPPDRATSRPAPSSDARQGDRDEAQRAAVERQRRLMEEQRRRAVAERASRGDESRRDAVRGAAQQQGQEQQRRTADEQQRRGAEERQRHEEQQRRGAEERQQREEQQRRGAEERQQREEQQRRGAEERQQREEQRRAAEERQQREEQQRRGAEERQQREEQQRRGAEERQQREEQQRRGAEERQQREEQQRRGAEERQQREEQQRRAADQQQRQAQDQQRRAAEQQQRQAQDQQRRAAEQQQRQAQEQQRRAAEQQQRQAQDQQRRAAEQQQRQAQDQQRRAAEQQQRQAQEQQRRAAEQQQRQAQEQQRRGAEQQQRQREANRGRGRDRDEN</sequence>
<gene>
    <name evidence="3" type="ORF">KPL78_02835</name>
</gene>
<evidence type="ECO:0000313" key="3">
    <source>
        <dbReference type="EMBL" id="MBW6396762.1"/>
    </source>
</evidence>
<dbReference type="Pfam" id="PF20245">
    <property type="entry name" value="DUF6600"/>
    <property type="match status" value="1"/>
</dbReference>
<comment type="caution">
    <text evidence="3">The sequence shown here is derived from an EMBL/GenBank/DDBJ whole genome shotgun (WGS) entry which is preliminary data.</text>
</comment>
<evidence type="ECO:0008006" key="5">
    <source>
        <dbReference type="Google" id="ProtNLM"/>
    </source>
</evidence>
<dbReference type="EMBL" id="JAHYBZ010000001">
    <property type="protein sequence ID" value="MBW6396762.1"/>
    <property type="molecule type" value="Genomic_DNA"/>
</dbReference>
<feature type="compositionally biased region" description="Low complexity" evidence="1">
    <location>
        <begin position="564"/>
        <end position="573"/>
    </location>
</feature>
<feature type="compositionally biased region" description="Basic and acidic residues" evidence="1">
    <location>
        <begin position="521"/>
        <end position="563"/>
    </location>
</feature>
<accession>A0ABS7A383</accession>
<keyword evidence="4" id="KW-1185">Reference proteome</keyword>
<proteinExistence type="predicted"/>
<evidence type="ECO:0000313" key="4">
    <source>
        <dbReference type="Proteomes" id="UP001196565"/>
    </source>
</evidence>
<feature type="compositionally biased region" description="Basic and acidic residues" evidence="1">
    <location>
        <begin position="481"/>
        <end position="503"/>
    </location>
</feature>
<dbReference type="InterPro" id="IPR032922">
    <property type="entry name" value="SON"/>
</dbReference>
<feature type="compositionally biased region" description="Basic and acidic residues" evidence="1">
    <location>
        <begin position="812"/>
        <end position="837"/>
    </location>
</feature>
<evidence type="ECO:0000256" key="2">
    <source>
        <dbReference type="SAM" id="SignalP"/>
    </source>
</evidence>
<protein>
    <recommendedName>
        <fullName evidence="5">FecR protein domain-containing protein</fullName>
    </recommendedName>
</protein>
<reference evidence="3 4" key="1">
    <citation type="submission" date="2021-07" db="EMBL/GenBank/DDBJ databases">
        <authorList>
            <person name="So Y."/>
        </authorList>
    </citation>
    <scope>NUCLEOTIDE SEQUENCE [LARGE SCALE GENOMIC DNA]</scope>
    <source>
        <strain evidence="3 4">HJA6</strain>
    </source>
</reference>
<name>A0ABS7A383_9PROT</name>
<feature type="chain" id="PRO_5045444383" description="FecR protein domain-containing protein" evidence="2">
    <location>
        <begin position="29"/>
        <end position="837"/>
    </location>
</feature>
<feature type="region of interest" description="Disordered" evidence="1">
    <location>
        <begin position="436"/>
        <end position="837"/>
    </location>
</feature>
<dbReference type="PANTHER" id="PTHR46528">
    <property type="entry name" value="PROTEIN SON"/>
    <property type="match status" value="1"/>
</dbReference>
<dbReference type="PANTHER" id="PTHR46528:SF1">
    <property type="entry name" value="PROTEIN SON"/>
    <property type="match status" value="1"/>
</dbReference>
<keyword evidence="2" id="KW-0732">Signal</keyword>
<feature type="compositionally biased region" description="Basic and acidic residues" evidence="1">
    <location>
        <begin position="574"/>
        <end position="712"/>
    </location>
</feature>
<feature type="signal peptide" evidence="2">
    <location>
        <begin position="1"/>
        <end position="28"/>
    </location>
</feature>
<dbReference type="InterPro" id="IPR046535">
    <property type="entry name" value="DUF6600"/>
</dbReference>